<dbReference type="EMBL" id="CAEMXZ010000012">
    <property type="protein sequence ID" value="CAB4322709.1"/>
    <property type="molecule type" value="Genomic_DNA"/>
</dbReference>
<accession>A0A6J5YG17</accession>
<dbReference type="EMBL" id="CAFBNC010000010">
    <property type="protein sequence ID" value="CAB4925983.1"/>
    <property type="molecule type" value="Genomic_DNA"/>
</dbReference>
<proteinExistence type="predicted"/>
<name>A0A6J5YG17_9ZZZZ</name>
<evidence type="ECO:0000313" key="1">
    <source>
        <dbReference type="EMBL" id="CAB4322709.1"/>
    </source>
</evidence>
<sequence>MLLTIIFAVLAFIVVGAFAAQMKRRRDYERSEGDDL</sequence>
<organism evidence="1">
    <name type="scientific">freshwater metagenome</name>
    <dbReference type="NCBI Taxonomy" id="449393"/>
    <lineage>
        <taxon>unclassified sequences</taxon>
        <taxon>metagenomes</taxon>
        <taxon>ecological metagenomes</taxon>
    </lineage>
</organism>
<reference evidence="1" key="1">
    <citation type="submission" date="2020-05" db="EMBL/GenBank/DDBJ databases">
        <authorList>
            <person name="Chiriac C."/>
            <person name="Salcher M."/>
            <person name="Ghai R."/>
            <person name="Kavagutti S V."/>
        </authorList>
    </citation>
    <scope>NUCLEOTIDE SEQUENCE</scope>
</reference>
<gene>
    <name evidence="1" type="ORF">UFOPK1392_00446</name>
    <name evidence="2" type="ORF">UFOPK3733_00374</name>
</gene>
<evidence type="ECO:0000313" key="2">
    <source>
        <dbReference type="EMBL" id="CAB4925983.1"/>
    </source>
</evidence>
<protein>
    <submittedName>
        <fullName evidence="1">Unannotated protein</fullName>
    </submittedName>
</protein>
<dbReference type="AlphaFoldDB" id="A0A6J5YG17"/>